<keyword evidence="5" id="KW-1185">Reference proteome</keyword>
<sequence>MEGKILGVDKNGSLYTIKAQNGERYTFVKNEWRSEGTPYVGQTVDFNISEENKAIEVFNITKPVFEEKKDNTPRAIIALLLTLFFGFIGTAVTRFAIMEEDKEKEYGKLTPTLIHLVCDVLFFIPVIGWIIAIIANIYFAIQNYKACK</sequence>
<evidence type="ECO:0000313" key="4">
    <source>
        <dbReference type="Proteomes" id="UP000253850"/>
    </source>
</evidence>
<dbReference type="EMBL" id="PDKM01000001">
    <property type="protein sequence ID" value="RXK11090.1"/>
    <property type="molecule type" value="Genomic_DNA"/>
</dbReference>
<accession>A0AAX2AB74</accession>
<feature type="transmembrane region" description="Helical" evidence="1">
    <location>
        <begin position="113"/>
        <end position="141"/>
    </location>
</feature>
<gene>
    <name evidence="2" type="ORF">ABIV_0966</name>
    <name evidence="3" type="ORF">CRV05_01605</name>
</gene>
<reference evidence="3 5" key="1">
    <citation type="submission" date="2017-10" db="EMBL/GenBank/DDBJ databases">
        <title>Genomics of the genus Arcobacter.</title>
        <authorList>
            <person name="Perez-Cataluna A."/>
            <person name="Figueras M.J."/>
        </authorList>
    </citation>
    <scope>NUCLEOTIDE SEQUENCE [LARGE SCALE GENOMIC DNA]</scope>
    <source>
        <strain evidence="3 5">CECT 7835</strain>
    </source>
</reference>
<dbReference type="KEGG" id="hbv:ABIV_0966"/>
<dbReference type="RefSeq" id="WP_114838826.1">
    <property type="nucleotide sequence ID" value="NZ_CP031217.1"/>
</dbReference>
<proteinExistence type="predicted"/>
<name>A0AAX2AB74_9BACT</name>
<evidence type="ECO:0000313" key="3">
    <source>
        <dbReference type="EMBL" id="RXK11090.1"/>
    </source>
</evidence>
<dbReference type="AlphaFoldDB" id="A0AAX2AB74"/>
<dbReference type="EMBL" id="CP031217">
    <property type="protein sequence ID" value="AXH11972.1"/>
    <property type="molecule type" value="Genomic_DNA"/>
</dbReference>
<keyword evidence="1" id="KW-0472">Membrane</keyword>
<feature type="transmembrane region" description="Helical" evidence="1">
    <location>
        <begin position="75"/>
        <end position="97"/>
    </location>
</feature>
<protein>
    <submittedName>
        <fullName evidence="2">Membrane protein</fullName>
    </submittedName>
</protein>
<evidence type="ECO:0000313" key="5">
    <source>
        <dbReference type="Proteomes" id="UP000289193"/>
    </source>
</evidence>
<dbReference type="Proteomes" id="UP000253850">
    <property type="component" value="Chromosome"/>
</dbReference>
<evidence type="ECO:0000256" key="1">
    <source>
        <dbReference type="SAM" id="Phobius"/>
    </source>
</evidence>
<keyword evidence="1" id="KW-1133">Transmembrane helix</keyword>
<evidence type="ECO:0000313" key="2">
    <source>
        <dbReference type="EMBL" id="AXH11972.1"/>
    </source>
</evidence>
<organism evidence="3 5">
    <name type="scientific">Halarcobacter bivalviorum</name>
    <dbReference type="NCBI Taxonomy" id="663364"/>
    <lineage>
        <taxon>Bacteria</taxon>
        <taxon>Pseudomonadati</taxon>
        <taxon>Campylobacterota</taxon>
        <taxon>Epsilonproteobacteria</taxon>
        <taxon>Campylobacterales</taxon>
        <taxon>Arcobacteraceae</taxon>
        <taxon>Halarcobacter</taxon>
    </lineage>
</organism>
<keyword evidence="1" id="KW-0812">Transmembrane</keyword>
<dbReference type="Proteomes" id="UP000289193">
    <property type="component" value="Unassembled WGS sequence"/>
</dbReference>
<reference evidence="2 4" key="2">
    <citation type="submission" date="2018-07" db="EMBL/GenBank/DDBJ databases">
        <title>Complete genome of the Arcobacter bivalviorum type strain LMG 26154.</title>
        <authorList>
            <person name="Miller W.G."/>
            <person name="Yee E."/>
            <person name="Bono J.L."/>
        </authorList>
    </citation>
    <scope>NUCLEOTIDE SEQUENCE [LARGE SCALE GENOMIC DNA]</scope>
    <source>
        <strain evidence="2 4">LMG 26154</strain>
    </source>
</reference>